<dbReference type="Proteomes" id="UP001497453">
    <property type="component" value="Chromosome 5"/>
</dbReference>
<organism evidence="2 3">
    <name type="scientific">Somion occarium</name>
    <dbReference type="NCBI Taxonomy" id="3059160"/>
    <lineage>
        <taxon>Eukaryota</taxon>
        <taxon>Fungi</taxon>
        <taxon>Dikarya</taxon>
        <taxon>Basidiomycota</taxon>
        <taxon>Agaricomycotina</taxon>
        <taxon>Agaricomycetes</taxon>
        <taxon>Polyporales</taxon>
        <taxon>Cerrenaceae</taxon>
        <taxon>Somion</taxon>
    </lineage>
</organism>
<gene>
    <name evidence="2" type="ORF">GFSPODELE1_LOCUS7533</name>
</gene>
<reference evidence="3" key="1">
    <citation type="submission" date="2024-04" db="EMBL/GenBank/DDBJ databases">
        <authorList>
            <person name="Shaw F."/>
            <person name="Minotto A."/>
        </authorList>
    </citation>
    <scope>NUCLEOTIDE SEQUENCE [LARGE SCALE GENOMIC DNA]</scope>
</reference>
<proteinExistence type="predicted"/>
<evidence type="ECO:0000313" key="3">
    <source>
        <dbReference type="Proteomes" id="UP001497453"/>
    </source>
</evidence>
<dbReference type="EMBL" id="OZ037948">
    <property type="protein sequence ID" value="CAL1709863.1"/>
    <property type="molecule type" value="Genomic_DNA"/>
</dbReference>
<keyword evidence="3" id="KW-1185">Reference proteome</keyword>
<sequence>MAPTPYPTTIQSLPPELIAAILECLQSDKNSLKSCTLVCSAWLNPSRSCLWHEAQFIGFQQPLFYNNFMISLRFGDLINIGQHIRKLTLVGPNITEGYNVPTGCPARPLSTTVLIAILDQLKNLRKLELQDFNLALDLSTSYCRKDIFSNSVLETLVLIDVMTDQSSSRKALLDFLPIIFPSLKELRASAFRPDDDIDVEGRPLSGLRHLSVNLITPSDVRFCRRMLMAQPIRRLDLFAFSTSKEQKFLASGATSIQYLSLHLVNFLSRFNPKDLNLTSYTVLESLDISIEVPSGITLEELSITTSDLFKFIVSTLTSIAMPPQLETLVLRLGMVVDSDTRWVLHSEFGAQWAQIAEAVNVRPEPKKVVVLLQEHDPYTYSQWGSEHMNTWTRTTSSHGPTCGHEIFTSNRFMVNSVRLSSPNY</sequence>
<dbReference type="InterPro" id="IPR032675">
    <property type="entry name" value="LRR_dom_sf"/>
</dbReference>
<evidence type="ECO:0000313" key="2">
    <source>
        <dbReference type="EMBL" id="CAL1709863.1"/>
    </source>
</evidence>
<dbReference type="Pfam" id="PF12937">
    <property type="entry name" value="F-box-like"/>
    <property type="match status" value="1"/>
</dbReference>
<dbReference type="InterPro" id="IPR036047">
    <property type="entry name" value="F-box-like_dom_sf"/>
</dbReference>
<dbReference type="SUPFAM" id="SSF52047">
    <property type="entry name" value="RNI-like"/>
    <property type="match status" value="1"/>
</dbReference>
<feature type="domain" description="F-box" evidence="1">
    <location>
        <begin position="10"/>
        <end position="53"/>
    </location>
</feature>
<dbReference type="InterPro" id="IPR001810">
    <property type="entry name" value="F-box_dom"/>
</dbReference>
<evidence type="ECO:0000259" key="1">
    <source>
        <dbReference type="Pfam" id="PF12937"/>
    </source>
</evidence>
<accession>A0ABP1DPU5</accession>
<dbReference type="SUPFAM" id="SSF81383">
    <property type="entry name" value="F-box domain"/>
    <property type="match status" value="1"/>
</dbReference>
<dbReference type="Gene3D" id="3.80.10.10">
    <property type="entry name" value="Ribonuclease Inhibitor"/>
    <property type="match status" value="1"/>
</dbReference>
<protein>
    <recommendedName>
        <fullName evidence="1">F-box domain-containing protein</fullName>
    </recommendedName>
</protein>
<name>A0ABP1DPU5_9APHY</name>